<dbReference type="Pfam" id="PF00908">
    <property type="entry name" value="dTDP_sugar_isom"/>
    <property type="match status" value="1"/>
</dbReference>
<dbReference type="SUPFAM" id="SSF51182">
    <property type="entry name" value="RmlC-like cupins"/>
    <property type="match status" value="1"/>
</dbReference>
<dbReference type="AlphaFoldDB" id="A0A382XE80"/>
<protein>
    <recommendedName>
        <fullName evidence="2">dTDP-4-dehydrorhamnose 3,5-epimerase</fullName>
    </recommendedName>
</protein>
<dbReference type="InterPro" id="IPR014710">
    <property type="entry name" value="RmlC-like_jellyroll"/>
</dbReference>
<dbReference type="PANTHER" id="PTHR21047">
    <property type="entry name" value="DTDP-6-DEOXY-D-GLUCOSE-3,5 EPIMERASE"/>
    <property type="match status" value="1"/>
</dbReference>
<organism evidence="1">
    <name type="scientific">marine metagenome</name>
    <dbReference type="NCBI Taxonomy" id="408172"/>
    <lineage>
        <taxon>unclassified sequences</taxon>
        <taxon>metagenomes</taxon>
        <taxon>ecological metagenomes</taxon>
    </lineage>
</organism>
<reference evidence="1" key="1">
    <citation type="submission" date="2018-05" db="EMBL/GenBank/DDBJ databases">
        <authorList>
            <person name="Lanie J.A."/>
            <person name="Ng W.-L."/>
            <person name="Kazmierczak K.M."/>
            <person name="Andrzejewski T.M."/>
            <person name="Davidsen T.M."/>
            <person name="Wayne K.J."/>
            <person name="Tettelin H."/>
            <person name="Glass J.I."/>
            <person name="Rusch D."/>
            <person name="Podicherti R."/>
            <person name="Tsui H.-C.T."/>
            <person name="Winkler M.E."/>
        </authorList>
    </citation>
    <scope>NUCLEOTIDE SEQUENCE</scope>
</reference>
<name>A0A382XE80_9ZZZZ</name>
<dbReference type="GO" id="GO:0008830">
    <property type="term" value="F:dTDP-4-dehydrorhamnose 3,5-epimerase activity"/>
    <property type="evidence" value="ECO:0007669"/>
    <property type="project" value="InterPro"/>
</dbReference>
<dbReference type="GO" id="GO:0005829">
    <property type="term" value="C:cytosol"/>
    <property type="evidence" value="ECO:0007669"/>
    <property type="project" value="TreeGrafter"/>
</dbReference>
<dbReference type="InterPro" id="IPR000888">
    <property type="entry name" value="RmlC-like"/>
</dbReference>
<dbReference type="GO" id="GO:0000271">
    <property type="term" value="P:polysaccharide biosynthetic process"/>
    <property type="evidence" value="ECO:0007669"/>
    <property type="project" value="TreeGrafter"/>
</dbReference>
<dbReference type="Gene3D" id="2.60.120.10">
    <property type="entry name" value="Jelly Rolls"/>
    <property type="match status" value="1"/>
</dbReference>
<proteinExistence type="predicted"/>
<dbReference type="InterPro" id="IPR011051">
    <property type="entry name" value="RmlC_Cupin_sf"/>
</dbReference>
<gene>
    <name evidence="1" type="ORF">METZ01_LOCUS421759</name>
</gene>
<accession>A0A382XE80</accession>
<evidence type="ECO:0000313" key="1">
    <source>
        <dbReference type="EMBL" id="SVD68905.1"/>
    </source>
</evidence>
<evidence type="ECO:0008006" key="2">
    <source>
        <dbReference type="Google" id="ProtNLM"/>
    </source>
</evidence>
<dbReference type="GO" id="GO:0019305">
    <property type="term" value="P:dTDP-rhamnose biosynthetic process"/>
    <property type="evidence" value="ECO:0007669"/>
    <property type="project" value="TreeGrafter"/>
</dbReference>
<dbReference type="EMBL" id="UINC01166770">
    <property type="protein sequence ID" value="SVD68905.1"/>
    <property type="molecule type" value="Genomic_DNA"/>
</dbReference>
<sequence>MKATSLAIPDIILIEPMVHGDNRGYFFESYNQKQFEEATGLSPNFVQDNHSKSTKGVLRGLHYQLPPAAQSKLVRVVEGEVFDVAVDIRKG</sequence>
<dbReference type="PANTHER" id="PTHR21047:SF2">
    <property type="entry name" value="THYMIDINE DIPHOSPHO-4-KETO-RHAMNOSE 3,5-EPIMERASE"/>
    <property type="match status" value="1"/>
</dbReference>
<feature type="non-terminal residue" evidence="1">
    <location>
        <position position="91"/>
    </location>
</feature>